<dbReference type="EMBL" id="CP159837">
    <property type="protein sequence ID" value="XCM39919.1"/>
    <property type="molecule type" value="Genomic_DNA"/>
</dbReference>
<dbReference type="PANTHER" id="PTHR43591:SF24">
    <property type="entry name" value="2-METHOXY-6-POLYPRENYL-1,4-BENZOQUINOL METHYLASE, MITOCHONDRIAL"/>
    <property type="match status" value="1"/>
</dbReference>
<dbReference type="SUPFAM" id="SSF53335">
    <property type="entry name" value="S-adenosyl-L-methionine-dependent methyltransferases"/>
    <property type="match status" value="1"/>
</dbReference>
<accession>A0AAU8JKW0</accession>
<dbReference type="InterPro" id="IPR029063">
    <property type="entry name" value="SAM-dependent_MTases_sf"/>
</dbReference>
<keyword evidence="2" id="KW-0489">Methyltransferase</keyword>
<dbReference type="GO" id="GO:0008757">
    <property type="term" value="F:S-adenosylmethionine-dependent methyltransferase activity"/>
    <property type="evidence" value="ECO:0007669"/>
    <property type="project" value="InterPro"/>
</dbReference>
<dbReference type="InterPro" id="IPR013216">
    <property type="entry name" value="Methyltransf_11"/>
</dbReference>
<evidence type="ECO:0000313" key="2">
    <source>
        <dbReference type="EMBL" id="XCM39919.1"/>
    </source>
</evidence>
<keyword evidence="2" id="KW-0808">Transferase</keyword>
<dbReference type="GO" id="GO:0032259">
    <property type="term" value="P:methylation"/>
    <property type="evidence" value="ECO:0007669"/>
    <property type="project" value="UniProtKB-KW"/>
</dbReference>
<sequence length="292" mass="33608">MSEKIHSYQYLQDYRFEWWNPDFLELLAKRFNLSQINSIADIGIGLAHWSRLLIPFLSQPLRFVGVDIEYFWIEKAKKTFKNIQKEVEFSELHFIQDDAHNLSLPSNSFDLVTCQTLLMHCYDPKKVLAEMKRIAKPGGLILAVEPINLLNRLEFSSLINSLSVEHQTSLFQFWSYFHQGIRAKGKGDHNIGAYLPALFQQVGLEKIAVYQNDRVYDSKSDDSISVEDILMEYRKPETAEMIMAGGGNDQIIAEGLESAKFLAELIVSEIQNHNYYATGFLNTFIFSGFKSE</sequence>
<dbReference type="CDD" id="cd02440">
    <property type="entry name" value="AdoMet_MTases"/>
    <property type="match status" value="1"/>
</dbReference>
<organism evidence="2">
    <name type="scientific">Planktothricoides raciborskii GIHE-MW2</name>
    <dbReference type="NCBI Taxonomy" id="2792601"/>
    <lineage>
        <taxon>Bacteria</taxon>
        <taxon>Bacillati</taxon>
        <taxon>Cyanobacteriota</taxon>
        <taxon>Cyanophyceae</taxon>
        <taxon>Oscillatoriophycideae</taxon>
        <taxon>Oscillatoriales</taxon>
        <taxon>Oscillatoriaceae</taxon>
        <taxon>Planktothricoides</taxon>
    </lineage>
</organism>
<proteinExistence type="predicted"/>
<reference evidence="2" key="1">
    <citation type="submission" date="2024-07" db="EMBL/GenBank/DDBJ databases">
        <authorList>
            <person name="Kim Y.J."/>
            <person name="Jeong J.Y."/>
        </authorList>
    </citation>
    <scope>NUCLEOTIDE SEQUENCE</scope>
    <source>
        <strain evidence="2">GIHE-MW2</strain>
    </source>
</reference>
<dbReference type="RefSeq" id="WP_354636319.1">
    <property type="nucleotide sequence ID" value="NZ_CP159837.1"/>
</dbReference>
<dbReference type="AlphaFoldDB" id="A0AAU8JKW0"/>
<dbReference type="Pfam" id="PF08241">
    <property type="entry name" value="Methyltransf_11"/>
    <property type="match status" value="1"/>
</dbReference>
<dbReference type="PANTHER" id="PTHR43591">
    <property type="entry name" value="METHYLTRANSFERASE"/>
    <property type="match status" value="1"/>
</dbReference>
<evidence type="ECO:0000259" key="1">
    <source>
        <dbReference type="Pfam" id="PF08241"/>
    </source>
</evidence>
<name>A0AAU8JKW0_9CYAN</name>
<feature type="domain" description="Methyltransferase type 11" evidence="1">
    <location>
        <begin position="41"/>
        <end position="142"/>
    </location>
</feature>
<dbReference type="Gene3D" id="3.40.50.150">
    <property type="entry name" value="Vaccinia Virus protein VP39"/>
    <property type="match status" value="1"/>
</dbReference>
<protein>
    <submittedName>
        <fullName evidence="2">Class I SAM-dependent methyltransferase</fullName>
    </submittedName>
</protein>
<gene>
    <name evidence="2" type="ORF">ABWT76_002885</name>
</gene>